<dbReference type="EMBL" id="JAHLJV010000034">
    <property type="protein sequence ID" value="KAK1590015.1"/>
    <property type="molecule type" value="Genomic_DNA"/>
</dbReference>
<dbReference type="AlphaFoldDB" id="A0AAD8PXQ7"/>
<keyword evidence="2" id="KW-1185">Reference proteome</keyword>
<reference evidence="1" key="1">
    <citation type="submission" date="2021-06" db="EMBL/GenBank/DDBJ databases">
        <title>Comparative genomics, transcriptomics and evolutionary studies reveal genomic signatures of adaptation to plant cell wall in hemibiotrophic fungi.</title>
        <authorList>
            <consortium name="DOE Joint Genome Institute"/>
            <person name="Baroncelli R."/>
            <person name="Diaz J.F."/>
            <person name="Benocci T."/>
            <person name="Peng M."/>
            <person name="Battaglia E."/>
            <person name="Haridas S."/>
            <person name="Andreopoulos W."/>
            <person name="Labutti K."/>
            <person name="Pangilinan J."/>
            <person name="Floch G.L."/>
            <person name="Makela M.R."/>
            <person name="Henrissat B."/>
            <person name="Grigoriev I.V."/>
            <person name="Crouch J.A."/>
            <person name="De Vries R.P."/>
            <person name="Sukno S.A."/>
            <person name="Thon M.R."/>
        </authorList>
    </citation>
    <scope>NUCLEOTIDE SEQUENCE</scope>
    <source>
        <strain evidence="1">CBS 125086</strain>
    </source>
</reference>
<evidence type="ECO:0000313" key="2">
    <source>
        <dbReference type="Proteomes" id="UP001230504"/>
    </source>
</evidence>
<evidence type="ECO:0000313" key="1">
    <source>
        <dbReference type="EMBL" id="KAK1590015.1"/>
    </source>
</evidence>
<organism evidence="1 2">
    <name type="scientific">Colletotrichum navitas</name>
    <dbReference type="NCBI Taxonomy" id="681940"/>
    <lineage>
        <taxon>Eukaryota</taxon>
        <taxon>Fungi</taxon>
        <taxon>Dikarya</taxon>
        <taxon>Ascomycota</taxon>
        <taxon>Pezizomycotina</taxon>
        <taxon>Sordariomycetes</taxon>
        <taxon>Hypocreomycetidae</taxon>
        <taxon>Glomerellales</taxon>
        <taxon>Glomerellaceae</taxon>
        <taxon>Colletotrichum</taxon>
        <taxon>Colletotrichum graminicola species complex</taxon>
    </lineage>
</organism>
<dbReference type="RefSeq" id="XP_060413527.1">
    <property type="nucleotide sequence ID" value="XM_060551645.1"/>
</dbReference>
<dbReference type="GeneID" id="85435885"/>
<comment type="caution">
    <text evidence="1">The sequence shown here is derived from an EMBL/GenBank/DDBJ whole genome shotgun (WGS) entry which is preliminary data.</text>
</comment>
<protein>
    <submittedName>
        <fullName evidence="1">Uncharacterized protein</fullName>
    </submittedName>
</protein>
<dbReference type="Proteomes" id="UP001230504">
    <property type="component" value="Unassembled WGS sequence"/>
</dbReference>
<proteinExistence type="predicted"/>
<sequence>MCIHLWKIKAYRSAAVYYCDIHWYLRWRCSDRVCSVWHRSQTSLTALLMMIYIGSDFALSDEFGFLGHRHFYRRQDSWQCLGKPHQPHPWSMKYAKVDCGASDFIQHLWALLVHYTVCISRSLFSSRSPKGEWQDTSRVICGLVFHKLNDSFALPYQPDARAPLVPDYSLGSPTSKLWPSI</sequence>
<name>A0AAD8PXQ7_9PEZI</name>
<gene>
    <name evidence="1" type="ORF">LY79DRAFT_227159</name>
</gene>
<accession>A0AAD8PXQ7</accession>